<feature type="coiled-coil region" evidence="1">
    <location>
        <begin position="1"/>
        <end position="78"/>
    </location>
</feature>
<protein>
    <submittedName>
        <fullName evidence="2">Uncharacterized protein</fullName>
    </submittedName>
</protein>
<keyword evidence="1" id="KW-0175">Coiled coil</keyword>
<accession>A0AAD4N8D5</accession>
<organism evidence="2 3">
    <name type="scientific">Ditylenchus destructor</name>
    <dbReference type="NCBI Taxonomy" id="166010"/>
    <lineage>
        <taxon>Eukaryota</taxon>
        <taxon>Metazoa</taxon>
        <taxon>Ecdysozoa</taxon>
        <taxon>Nematoda</taxon>
        <taxon>Chromadorea</taxon>
        <taxon>Rhabditida</taxon>
        <taxon>Tylenchina</taxon>
        <taxon>Tylenchomorpha</taxon>
        <taxon>Sphaerularioidea</taxon>
        <taxon>Anguinidae</taxon>
        <taxon>Anguininae</taxon>
        <taxon>Ditylenchus</taxon>
    </lineage>
</organism>
<keyword evidence="3" id="KW-1185">Reference proteome</keyword>
<evidence type="ECO:0000313" key="2">
    <source>
        <dbReference type="EMBL" id="KAI1714945.1"/>
    </source>
</evidence>
<comment type="caution">
    <text evidence="2">The sequence shown here is derived from an EMBL/GenBank/DDBJ whole genome shotgun (WGS) entry which is preliminary data.</text>
</comment>
<name>A0AAD4N8D5_9BILA</name>
<dbReference type="Gene3D" id="1.20.120.1100">
    <property type="match status" value="1"/>
</dbReference>
<proteinExistence type="predicted"/>
<dbReference type="AlphaFoldDB" id="A0AAD4N8D5"/>
<dbReference type="EMBL" id="JAKKPZ010000012">
    <property type="protein sequence ID" value="KAI1714945.1"/>
    <property type="molecule type" value="Genomic_DNA"/>
</dbReference>
<dbReference type="Proteomes" id="UP001201812">
    <property type="component" value="Unassembled WGS sequence"/>
</dbReference>
<evidence type="ECO:0000256" key="1">
    <source>
        <dbReference type="SAM" id="Coils"/>
    </source>
</evidence>
<gene>
    <name evidence="2" type="ORF">DdX_08220</name>
</gene>
<evidence type="ECO:0000313" key="3">
    <source>
        <dbReference type="Proteomes" id="UP001201812"/>
    </source>
</evidence>
<sequence>MERLNKAILRLTQLNETLKVAEREVQNAQCHLQAAVQYKNTLLEAIIEAQNEKQLVERELYEAEIKRMKEELLNKKSIGKSSIKRFFTAQKKAIMKKHETLPVLDETPAQNNKAKANLDRKKIVTFREDANLKLWEKHHELAPADPSSHCHLSTLQSRLRSTSLTDTPINYMHASVNDEMRVKSGDYEIQHVSQDYNYASMLFASQLLDGFLRNWFLDFMKYRSGDNDEEEDKIFVVNDVNDINDSSNSKISDKPLCHWRLPKKLELFNPEAAMFLYKANQKFSPLLFSKENTSSMLRDEVVAIIEEFEALSEEAKENLKTAFPNAFQDQKLQDLASKIRKLAVTQRSETQIRNTPKH</sequence>
<reference evidence="2" key="1">
    <citation type="submission" date="2022-01" db="EMBL/GenBank/DDBJ databases">
        <title>Genome Sequence Resource for Two Populations of Ditylenchus destructor, the Migratory Endoparasitic Phytonematode.</title>
        <authorList>
            <person name="Zhang H."/>
            <person name="Lin R."/>
            <person name="Xie B."/>
        </authorList>
    </citation>
    <scope>NUCLEOTIDE SEQUENCE</scope>
    <source>
        <strain evidence="2">BazhouSP</strain>
    </source>
</reference>